<comment type="caution">
    <text evidence="2">The sequence shown here is derived from an EMBL/GenBank/DDBJ whole genome shotgun (WGS) entry which is preliminary data.</text>
</comment>
<proteinExistence type="predicted"/>
<name>A0A6A4RXY0_SCOMX</name>
<dbReference type="EMBL" id="VEVO01000019">
    <property type="protein sequence ID" value="KAF0026893.1"/>
    <property type="molecule type" value="Genomic_DNA"/>
</dbReference>
<accession>A0A6A4RXY0</accession>
<feature type="compositionally biased region" description="Polar residues" evidence="1">
    <location>
        <begin position="72"/>
        <end position="89"/>
    </location>
</feature>
<dbReference type="AlphaFoldDB" id="A0A6A4RXY0"/>
<reference evidence="2 3" key="1">
    <citation type="submission" date="2019-06" db="EMBL/GenBank/DDBJ databases">
        <title>Draft genomes of female and male turbot (Scophthalmus maximus).</title>
        <authorList>
            <person name="Xu H."/>
            <person name="Xu X.-W."/>
            <person name="Shao C."/>
            <person name="Chen S."/>
        </authorList>
    </citation>
    <scope>NUCLEOTIDE SEQUENCE [LARGE SCALE GENOMIC DNA]</scope>
    <source>
        <strain evidence="2">Ysfricsl-2016a</strain>
        <tissue evidence="2">Blood</tissue>
    </source>
</reference>
<gene>
    <name evidence="2" type="ORF">F2P81_021630</name>
</gene>
<evidence type="ECO:0000256" key="1">
    <source>
        <dbReference type="SAM" id="MobiDB-lite"/>
    </source>
</evidence>
<dbReference type="Proteomes" id="UP000438429">
    <property type="component" value="Unassembled WGS sequence"/>
</dbReference>
<protein>
    <submittedName>
        <fullName evidence="2">Uncharacterized protein</fullName>
    </submittedName>
</protein>
<feature type="region of interest" description="Disordered" evidence="1">
    <location>
        <begin position="50"/>
        <end position="132"/>
    </location>
</feature>
<feature type="compositionally biased region" description="Basic residues" evidence="1">
    <location>
        <begin position="8"/>
        <end position="21"/>
    </location>
</feature>
<evidence type="ECO:0000313" key="2">
    <source>
        <dbReference type="EMBL" id="KAF0026893.1"/>
    </source>
</evidence>
<evidence type="ECO:0000313" key="3">
    <source>
        <dbReference type="Proteomes" id="UP000438429"/>
    </source>
</evidence>
<organism evidence="2 3">
    <name type="scientific">Scophthalmus maximus</name>
    <name type="common">Turbot</name>
    <name type="synonym">Psetta maxima</name>
    <dbReference type="NCBI Taxonomy" id="52904"/>
    <lineage>
        <taxon>Eukaryota</taxon>
        <taxon>Metazoa</taxon>
        <taxon>Chordata</taxon>
        <taxon>Craniata</taxon>
        <taxon>Vertebrata</taxon>
        <taxon>Euteleostomi</taxon>
        <taxon>Actinopterygii</taxon>
        <taxon>Neopterygii</taxon>
        <taxon>Teleostei</taxon>
        <taxon>Neoteleostei</taxon>
        <taxon>Acanthomorphata</taxon>
        <taxon>Carangaria</taxon>
        <taxon>Pleuronectiformes</taxon>
        <taxon>Pleuronectoidei</taxon>
        <taxon>Scophthalmidae</taxon>
        <taxon>Scophthalmus</taxon>
    </lineage>
</organism>
<feature type="region of interest" description="Disordered" evidence="1">
    <location>
        <begin position="1"/>
        <end position="24"/>
    </location>
</feature>
<sequence>MSSGPHKAVGHSRSRVLRRRPSSSICSSFTLSIAQPRSDYEYAARRRRVFSGHSGVEPSVPRLVPPRASAAATDQTNRLPTTPCESVRQSPRERGDMCGDVTAATEASPPLSPRRREAPSRDVGLNSSRERR</sequence>